<dbReference type="SUPFAM" id="SSF57850">
    <property type="entry name" value="RING/U-box"/>
    <property type="match status" value="1"/>
</dbReference>
<keyword evidence="3" id="KW-0479">Metal-binding</keyword>
<keyword evidence="8" id="KW-1185">Reference proteome</keyword>
<evidence type="ECO:0000256" key="2">
    <source>
        <dbReference type="ARBA" id="ARBA00022737"/>
    </source>
</evidence>
<dbReference type="PANTHER" id="PTHR46093">
    <property type="entry name" value="ACYL-COA-BINDING DOMAIN-CONTAINING PROTEIN 5"/>
    <property type="match status" value="1"/>
</dbReference>
<dbReference type="InterPro" id="IPR013083">
    <property type="entry name" value="Znf_RING/FYVE/PHD"/>
</dbReference>
<feature type="region of interest" description="Disordered" evidence="4">
    <location>
        <begin position="189"/>
        <end position="224"/>
    </location>
</feature>
<dbReference type="InterPro" id="IPR001841">
    <property type="entry name" value="Znf_RING"/>
</dbReference>
<dbReference type="EMBL" id="JAGTXO010000008">
    <property type="protein sequence ID" value="KAG8466111.1"/>
    <property type="molecule type" value="Genomic_DNA"/>
</dbReference>
<name>A0A8J5XKQ2_DIALT</name>
<dbReference type="PROSITE" id="PS50089">
    <property type="entry name" value="ZF_RING_2"/>
    <property type="match status" value="1"/>
</dbReference>
<keyword evidence="3" id="KW-0862">Zinc</keyword>
<evidence type="ECO:0000256" key="5">
    <source>
        <dbReference type="SAM" id="Phobius"/>
    </source>
</evidence>
<keyword evidence="1" id="KW-0880">Kelch repeat</keyword>
<dbReference type="GO" id="GO:0008270">
    <property type="term" value="F:zinc ion binding"/>
    <property type="evidence" value="ECO:0007669"/>
    <property type="project" value="UniProtKB-KW"/>
</dbReference>
<dbReference type="PANTHER" id="PTHR46093:SF18">
    <property type="entry name" value="FIBRONECTIN TYPE-III DOMAIN-CONTAINING PROTEIN"/>
    <property type="match status" value="1"/>
</dbReference>
<evidence type="ECO:0000313" key="7">
    <source>
        <dbReference type="EMBL" id="KAG8466111.1"/>
    </source>
</evidence>
<evidence type="ECO:0000256" key="1">
    <source>
        <dbReference type="ARBA" id="ARBA00022441"/>
    </source>
</evidence>
<keyword evidence="5" id="KW-0812">Transmembrane</keyword>
<keyword evidence="5" id="KW-1133">Transmembrane helix</keyword>
<dbReference type="Pfam" id="PF24681">
    <property type="entry name" value="Kelch_KLHDC2_KLHL20_DRC7"/>
    <property type="match status" value="2"/>
</dbReference>
<keyword evidence="5" id="KW-0472">Membrane</keyword>
<evidence type="ECO:0000259" key="6">
    <source>
        <dbReference type="PROSITE" id="PS50089"/>
    </source>
</evidence>
<organism evidence="7 8">
    <name type="scientific">Diacronema lutheri</name>
    <name type="common">Unicellular marine alga</name>
    <name type="synonym">Monochrysis lutheri</name>
    <dbReference type="NCBI Taxonomy" id="2081491"/>
    <lineage>
        <taxon>Eukaryota</taxon>
        <taxon>Haptista</taxon>
        <taxon>Haptophyta</taxon>
        <taxon>Pavlovophyceae</taxon>
        <taxon>Pavlovales</taxon>
        <taxon>Pavlovaceae</taxon>
        <taxon>Diacronema</taxon>
    </lineage>
</organism>
<dbReference type="AlphaFoldDB" id="A0A8J5XKQ2"/>
<keyword evidence="2" id="KW-0677">Repeat</keyword>
<dbReference type="OrthoDB" id="21204at2759"/>
<feature type="domain" description="RING-type" evidence="6">
    <location>
        <begin position="614"/>
        <end position="655"/>
    </location>
</feature>
<reference evidence="7" key="1">
    <citation type="submission" date="2021-05" db="EMBL/GenBank/DDBJ databases">
        <title>The genome of the haptophyte Pavlova lutheri (Diacronema luteri, Pavlovales) - a model for lipid biosynthesis in eukaryotic algae.</title>
        <authorList>
            <person name="Hulatt C.J."/>
            <person name="Posewitz M.C."/>
        </authorList>
    </citation>
    <scope>NUCLEOTIDE SEQUENCE</scope>
    <source>
        <strain evidence="7">NIVA-4/92</strain>
    </source>
</reference>
<dbReference type="Pfam" id="PF13639">
    <property type="entry name" value="zf-RING_2"/>
    <property type="match status" value="1"/>
</dbReference>
<gene>
    <name evidence="7" type="ORF">KFE25_001867</name>
</gene>
<accession>A0A8J5XKQ2</accession>
<dbReference type="InterPro" id="IPR015915">
    <property type="entry name" value="Kelch-typ_b-propeller"/>
</dbReference>
<feature type="compositionally biased region" description="Basic and acidic residues" evidence="4">
    <location>
        <begin position="321"/>
        <end position="333"/>
    </location>
</feature>
<comment type="caution">
    <text evidence="7">The sequence shown here is derived from an EMBL/GenBank/DDBJ whole genome shotgun (WGS) entry which is preliminary data.</text>
</comment>
<dbReference type="SUPFAM" id="SSF117281">
    <property type="entry name" value="Kelch motif"/>
    <property type="match status" value="1"/>
</dbReference>
<evidence type="ECO:0000256" key="4">
    <source>
        <dbReference type="SAM" id="MobiDB-lite"/>
    </source>
</evidence>
<sequence>MLAIVLGALSVGEPLGRYSHCSVRMNDDMYTYGGRGFASADDRQNLVIFSDMWAFSLSRMAWEPVEWRGEGVSPGPRSSHACAALSESPPTLLVYGGMTETPAGQQRVVDELWRFDLTTRTAGVWSKLRPTAGSDTPGSRSDASLVAANGKLVYLIGGCESRVARPDAWRFSVPKRRWERVPFGATHVDLADGSADDEDDGGEGGVDAAESNGTDVSDGGDNVTETKHALPAARCAQVATKGPGSDVILFGGRVSVTVRKETRSGLSRSEEMWKSLADTWKLHLADVDGYVDGGNDRADGDEQARNPWEPIAMTPQARRGGGGERRSERDAERATAGSSVSEALLLNRSDHAAIVHGETLYVFGGLFTDLEQRTVYIMKDLVALSLRTRTWARLAWGPAWRFGHSIVDDSANGRFLLYGGAGGMEVFNDVWAYSYASGEWAALNLQSGSSQYPTLLMSILMGGAGFMLCVCMMLSLLLLRTSHRLFSRRGTPTAAHAATQAAHAPAPALRGAGDEAIHALPVLRWAVAKAECERQPAPRGEGTWSDASVGDEVTDVANAGSAAVQPAHAAQAPAADGVAVAARDGAAADGAEDAPAARASERDDERSLDASVSCVVCLMEFEEEVEVCVLPCRHVFHTECIHRWLRQEGSCPQCRHRIAPPSAAKEGEAAAEASAEQAMADVHEGALADALAPQGIAALGGQPPPADVEAARGAGAQQADLEAGGAERDRRGASHAGPRRLFSWQPAARGGAQPPSAAFASTEAGRATVAVELAQIRR</sequence>
<dbReference type="Gene3D" id="3.30.40.10">
    <property type="entry name" value="Zinc/RING finger domain, C3HC4 (zinc finger)"/>
    <property type="match status" value="1"/>
</dbReference>
<feature type="transmembrane region" description="Helical" evidence="5">
    <location>
        <begin position="455"/>
        <end position="479"/>
    </location>
</feature>
<keyword evidence="3" id="KW-0863">Zinc-finger</keyword>
<evidence type="ECO:0000256" key="3">
    <source>
        <dbReference type="PROSITE-ProRule" id="PRU00175"/>
    </source>
</evidence>
<dbReference type="Gene3D" id="2.120.10.80">
    <property type="entry name" value="Kelch-type beta propeller"/>
    <property type="match status" value="2"/>
</dbReference>
<dbReference type="Proteomes" id="UP000751190">
    <property type="component" value="Unassembled WGS sequence"/>
</dbReference>
<proteinExistence type="predicted"/>
<feature type="compositionally biased region" description="Basic and acidic residues" evidence="4">
    <location>
        <begin position="294"/>
        <end position="304"/>
    </location>
</feature>
<feature type="region of interest" description="Disordered" evidence="4">
    <location>
        <begin position="700"/>
        <end position="764"/>
    </location>
</feature>
<dbReference type="SMART" id="SM00184">
    <property type="entry name" value="RING"/>
    <property type="match status" value="1"/>
</dbReference>
<feature type="region of interest" description="Disordered" evidence="4">
    <location>
        <begin position="293"/>
        <end position="336"/>
    </location>
</feature>
<evidence type="ECO:0000313" key="8">
    <source>
        <dbReference type="Proteomes" id="UP000751190"/>
    </source>
</evidence>
<dbReference type="OMA" id="HTECIHR"/>
<protein>
    <recommendedName>
        <fullName evidence="6">RING-type domain-containing protein</fullName>
    </recommendedName>
</protein>